<evidence type="ECO:0000256" key="1">
    <source>
        <dbReference type="SAM" id="SignalP"/>
    </source>
</evidence>
<feature type="non-terminal residue" evidence="2">
    <location>
        <position position="1"/>
    </location>
</feature>
<protein>
    <submittedName>
        <fullName evidence="2">Uncharacterized protein</fullName>
    </submittedName>
</protein>
<gene>
    <name evidence="2" type="ORF">MNOR_LOCUS23564</name>
</gene>
<evidence type="ECO:0000313" key="2">
    <source>
        <dbReference type="EMBL" id="CAL4122855.1"/>
    </source>
</evidence>
<proteinExistence type="predicted"/>
<feature type="signal peptide" evidence="1">
    <location>
        <begin position="1"/>
        <end position="26"/>
    </location>
</feature>
<organism evidence="2 3">
    <name type="scientific">Meganyctiphanes norvegica</name>
    <name type="common">Northern krill</name>
    <name type="synonym">Thysanopoda norvegica</name>
    <dbReference type="NCBI Taxonomy" id="48144"/>
    <lineage>
        <taxon>Eukaryota</taxon>
        <taxon>Metazoa</taxon>
        <taxon>Ecdysozoa</taxon>
        <taxon>Arthropoda</taxon>
        <taxon>Crustacea</taxon>
        <taxon>Multicrustacea</taxon>
        <taxon>Malacostraca</taxon>
        <taxon>Eumalacostraca</taxon>
        <taxon>Eucarida</taxon>
        <taxon>Euphausiacea</taxon>
        <taxon>Euphausiidae</taxon>
        <taxon>Meganyctiphanes</taxon>
    </lineage>
</organism>
<keyword evidence="3" id="KW-1185">Reference proteome</keyword>
<name>A0AAV2RFK7_MEGNR</name>
<dbReference type="EMBL" id="CAXKWB010020883">
    <property type="protein sequence ID" value="CAL4122855.1"/>
    <property type="molecule type" value="Genomic_DNA"/>
</dbReference>
<keyword evidence="1" id="KW-0732">Signal</keyword>
<accession>A0AAV2RFK7</accession>
<feature type="non-terminal residue" evidence="2">
    <location>
        <position position="108"/>
    </location>
</feature>
<dbReference type="Proteomes" id="UP001497623">
    <property type="component" value="Unassembled WGS sequence"/>
</dbReference>
<comment type="caution">
    <text evidence="2">The sequence shown here is derived from an EMBL/GenBank/DDBJ whole genome shotgun (WGS) entry which is preliminary data.</text>
</comment>
<sequence length="108" mass="12177">AKETASWSLNDLLLFLLTSQFEPLESATFIRLTQKALCLILLASGRRIGEIANLTRNYEEIVSPPSISLIWAPEFVPKHHTPTFQSCYPSIDYLNSKVASDRLLCPVR</sequence>
<reference evidence="2 3" key="1">
    <citation type="submission" date="2024-05" db="EMBL/GenBank/DDBJ databases">
        <authorList>
            <person name="Wallberg A."/>
        </authorList>
    </citation>
    <scope>NUCLEOTIDE SEQUENCE [LARGE SCALE GENOMIC DNA]</scope>
</reference>
<evidence type="ECO:0000313" key="3">
    <source>
        <dbReference type="Proteomes" id="UP001497623"/>
    </source>
</evidence>
<dbReference type="AlphaFoldDB" id="A0AAV2RFK7"/>
<feature type="chain" id="PRO_5043662882" evidence="1">
    <location>
        <begin position="27"/>
        <end position="108"/>
    </location>
</feature>